<proteinExistence type="inferred from homology"/>
<sequence length="199" mass="22908">MAQIINEEQDIDHLVRGDKKAFDRLYLQYHKAVHANILKFVKDPTLAEDVLQDVFLSMWQNRFKFEGKDSIGGWLFVVSYNRSLNILRSKLRASIEYVDTYPTDPVASNDAQETEVEHLLQLSLLEEAVNNLPARKKEVFKLCRYEGRSKADVAELLGISQQSVSDYLKQSNAAIREYVSQHYPRYATSALSLLILLVR</sequence>
<keyword evidence="4" id="KW-0804">Transcription</keyword>
<dbReference type="RefSeq" id="WP_380905714.1">
    <property type="nucleotide sequence ID" value="NZ_JBHUEG010000012.1"/>
</dbReference>
<dbReference type="PANTHER" id="PTHR43133:SF46">
    <property type="entry name" value="RNA POLYMERASE SIGMA-70 FACTOR ECF SUBFAMILY"/>
    <property type="match status" value="1"/>
</dbReference>
<dbReference type="SUPFAM" id="SSF88659">
    <property type="entry name" value="Sigma3 and sigma4 domains of RNA polymerase sigma factors"/>
    <property type="match status" value="1"/>
</dbReference>
<dbReference type="InterPro" id="IPR039425">
    <property type="entry name" value="RNA_pol_sigma-70-like"/>
</dbReference>
<evidence type="ECO:0000256" key="2">
    <source>
        <dbReference type="ARBA" id="ARBA00023015"/>
    </source>
</evidence>
<dbReference type="InterPro" id="IPR007627">
    <property type="entry name" value="RNA_pol_sigma70_r2"/>
</dbReference>
<evidence type="ECO:0000313" key="8">
    <source>
        <dbReference type="Proteomes" id="UP001597545"/>
    </source>
</evidence>
<dbReference type="InterPro" id="IPR013324">
    <property type="entry name" value="RNA_pol_sigma_r3/r4-like"/>
</dbReference>
<dbReference type="Gene3D" id="1.10.10.10">
    <property type="entry name" value="Winged helix-like DNA-binding domain superfamily/Winged helix DNA-binding domain"/>
    <property type="match status" value="1"/>
</dbReference>
<keyword evidence="2" id="KW-0805">Transcription regulation</keyword>
<protein>
    <submittedName>
        <fullName evidence="7">RNA polymerase sigma factor</fullName>
    </submittedName>
</protein>
<accession>A0ABW5KKF4</accession>
<dbReference type="InterPro" id="IPR013325">
    <property type="entry name" value="RNA_pol_sigma_r2"/>
</dbReference>
<dbReference type="Gene3D" id="1.10.1740.10">
    <property type="match status" value="1"/>
</dbReference>
<feature type="domain" description="RNA polymerase sigma factor 70 region 4 type 2" evidence="6">
    <location>
        <begin position="124"/>
        <end position="169"/>
    </location>
</feature>
<keyword evidence="3" id="KW-0731">Sigma factor</keyword>
<evidence type="ECO:0000256" key="1">
    <source>
        <dbReference type="ARBA" id="ARBA00010641"/>
    </source>
</evidence>
<dbReference type="InterPro" id="IPR013249">
    <property type="entry name" value="RNA_pol_sigma70_r4_t2"/>
</dbReference>
<evidence type="ECO:0000256" key="4">
    <source>
        <dbReference type="ARBA" id="ARBA00023163"/>
    </source>
</evidence>
<dbReference type="InterPro" id="IPR014284">
    <property type="entry name" value="RNA_pol_sigma-70_dom"/>
</dbReference>
<feature type="domain" description="RNA polymerase sigma-70 region 2" evidence="5">
    <location>
        <begin position="25"/>
        <end position="90"/>
    </location>
</feature>
<dbReference type="SUPFAM" id="SSF88946">
    <property type="entry name" value="Sigma2 domain of RNA polymerase sigma factors"/>
    <property type="match status" value="1"/>
</dbReference>
<evidence type="ECO:0000256" key="3">
    <source>
        <dbReference type="ARBA" id="ARBA00023082"/>
    </source>
</evidence>
<name>A0ABW5KKF4_9SPHI</name>
<comment type="caution">
    <text evidence="7">The sequence shown here is derived from an EMBL/GenBank/DDBJ whole genome shotgun (WGS) entry which is preliminary data.</text>
</comment>
<dbReference type="EMBL" id="JBHULR010000015">
    <property type="protein sequence ID" value="MFD2549397.1"/>
    <property type="molecule type" value="Genomic_DNA"/>
</dbReference>
<organism evidence="7 8">
    <name type="scientific">Sphingobacterium suaedae</name>
    <dbReference type="NCBI Taxonomy" id="1686402"/>
    <lineage>
        <taxon>Bacteria</taxon>
        <taxon>Pseudomonadati</taxon>
        <taxon>Bacteroidota</taxon>
        <taxon>Sphingobacteriia</taxon>
        <taxon>Sphingobacteriales</taxon>
        <taxon>Sphingobacteriaceae</taxon>
        <taxon>Sphingobacterium</taxon>
    </lineage>
</organism>
<dbReference type="Pfam" id="PF04542">
    <property type="entry name" value="Sigma70_r2"/>
    <property type="match status" value="1"/>
</dbReference>
<evidence type="ECO:0000313" key="7">
    <source>
        <dbReference type="EMBL" id="MFD2549397.1"/>
    </source>
</evidence>
<keyword evidence="8" id="KW-1185">Reference proteome</keyword>
<evidence type="ECO:0000259" key="6">
    <source>
        <dbReference type="Pfam" id="PF08281"/>
    </source>
</evidence>
<gene>
    <name evidence="7" type="ORF">ACFSR5_17245</name>
</gene>
<dbReference type="NCBIfam" id="TIGR02937">
    <property type="entry name" value="sigma70-ECF"/>
    <property type="match status" value="1"/>
</dbReference>
<dbReference type="PANTHER" id="PTHR43133">
    <property type="entry name" value="RNA POLYMERASE ECF-TYPE SIGMA FACTO"/>
    <property type="match status" value="1"/>
</dbReference>
<dbReference type="Proteomes" id="UP001597545">
    <property type="component" value="Unassembled WGS sequence"/>
</dbReference>
<comment type="similarity">
    <text evidence="1">Belongs to the sigma-70 factor family. ECF subfamily.</text>
</comment>
<dbReference type="Pfam" id="PF08281">
    <property type="entry name" value="Sigma70_r4_2"/>
    <property type="match status" value="1"/>
</dbReference>
<dbReference type="InterPro" id="IPR036388">
    <property type="entry name" value="WH-like_DNA-bd_sf"/>
</dbReference>
<reference evidence="8" key="1">
    <citation type="journal article" date="2019" name="Int. J. Syst. Evol. Microbiol.">
        <title>The Global Catalogue of Microorganisms (GCM) 10K type strain sequencing project: providing services to taxonomists for standard genome sequencing and annotation.</title>
        <authorList>
            <consortium name="The Broad Institute Genomics Platform"/>
            <consortium name="The Broad Institute Genome Sequencing Center for Infectious Disease"/>
            <person name="Wu L."/>
            <person name="Ma J."/>
        </authorList>
    </citation>
    <scope>NUCLEOTIDE SEQUENCE [LARGE SCALE GENOMIC DNA]</scope>
    <source>
        <strain evidence="8">KCTC 42662</strain>
    </source>
</reference>
<evidence type="ECO:0000259" key="5">
    <source>
        <dbReference type="Pfam" id="PF04542"/>
    </source>
</evidence>